<keyword evidence="2" id="KW-0812">Transmembrane</keyword>
<feature type="compositionally biased region" description="Basic residues" evidence="1">
    <location>
        <begin position="1"/>
        <end position="11"/>
    </location>
</feature>
<name>A0ABD6AQ26_9EURY</name>
<keyword evidence="2" id="KW-1133">Transmembrane helix</keyword>
<evidence type="ECO:0000313" key="4">
    <source>
        <dbReference type="Proteomes" id="UP001596545"/>
    </source>
</evidence>
<protein>
    <submittedName>
        <fullName evidence="3">Uncharacterized protein</fullName>
    </submittedName>
</protein>
<comment type="caution">
    <text evidence="3">The sequence shown here is derived from an EMBL/GenBank/DDBJ whole genome shotgun (WGS) entry which is preliminary data.</text>
</comment>
<organism evidence="3 4">
    <name type="scientific">Halorubrum rutilum</name>
    <dbReference type="NCBI Taxonomy" id="1364933"/>
    <lineage>
        <taxon>Archaea</taxon>
        <taxon>Methanobacteriati</taxon>
        <taxon>Methanobacteriota</taxon>
        <taxon>Stenosarchaea group</taxon>
        <taxon>Halobacteria</taxon>
        <taxon>Halobacteriales</taxon>
        <taxon>Haloferacaceae</taxon>
        <taxon>Halorubrum</taxon>
    </lineage>
</organism>
<proteinExistence type="predicted"/>
<dbReference type="AlphaFoldDB" id="A0ABD6AQ26"/>
<dbReference type="EMBL" id="JBHTBL010000012">
    <property type="protein sequence ID" value="MFC7325773.1"/>
    <property type="molecule type" value="Genomic_DNA"/>
</dbReference>
<gene>
    <name evidence="3" type="ORF">ACFQMF_14465</name>
</gene>
<evidence type="ECO:0000313" key="3">
    <source>
        <dbReference type="EMBL" id="MFC7325773.1"/>
    </source>
</evidence>
<sequence length="93" mass="9437">MTRDRPRHGRTAHLDPYAGPRPAAPPSPRALAVLATLPVATVAAASLPVAAAFVLALSVGVVAGATLWRRYPAVVDRALPVPGGDSAVGPGER</sequence>
<dbReference type="RefSeq" id="WP_256409932.1">
    <property type="nucleotide sequence ID" value="NZ_JANHDN010000008.1"/>
</dbReference>
<keyword evidence="4" id="KW-1185">Reference proteome</keyword>
<feature type="region of interest" description="Disordered" evidence="1">
    <location>
        <begin position="1"/>
        <end position="25"/>
    </location>
</feature>
<accession>A0ABD6AQ26</accession>
<feature type="transmembrane region" description="Helical" evidence="2">
    <location>
        <begin position="30"/>
        <end position="63"/>
    </location>
</feature>
<keyword evidence="2" id="KW-0472">Membrane</keyword>
<reference evidence="3 4" key="1">
    <citation type="journal article" date="2019" name="Int. J. Syst. Evol. Microbiol.">
        <title>The Global Catalogue of Microorganisms (GCM) 10K type strain sequencing project: providing services to taxonomists for standard genome sequencing and annotation.</title>
        <authorList>
            <consortium name="The Broad Institute Genomics Platform"/>
            <consortium name="The Broad Institute Genome Sequencing Center for Infectious Disease"/>
            <person name="Wu L."/>
            <person name="Ma J."/>
        </authorList>
    </citation>
    <scope>NUCLEOTIDE SEQUENCE [LARGE SCALE GENOMIC DNA]</scope>
    <source>
        <strain evidence="3 4">CGMCC 1.12554</strain>
    </source>
</reference>
<dbReference type="Proteomes" id="UP001596545">
    <property type="component" value="Unassembled WGS sequence"/>
</dbReference>
<evidence type="ECO:0000256" key="2">
    <source>
        <dbReference type="SAM" id="Phobius"/>
    </source>
</evidence>
<evidence type="ECO:0000256" key="1">
    <source>
        <dbReference type="SAM" id="MobiDB-lite"/>
    </source>
</evidence>